<dbReference type="GO" id="GO:0020037">
    <property type="term" value="F:heme binding"/>
    <property type="evidence" value="ECO:0007669"/>
    <property type="project" value="InterPro"/>
</dbReference>
<evidence type="ECO:0000313" key="12">
    <source>
        <dbReference type="EMBL" id="QRW18502.1"/>
    </source>
</evidence>
<comment type="pathway">
    <text evidence="2">Secondary metabolite biosynthesis.</text>
</comment>
<dbReference type="InterPro" id="IPR050364">
    <property type="entry name" value="Cytochrome_P450_fung"/>
</dbReference>
<evidence type="ECO:0000256" key="4">
    <source>
        <dbReference type="ARBA" id="ARBA00022617"/>
    </source>
</evidence>
<evidence type="ECO:0000256" key="6">
    <source>
        <dbReference type="ARBA" id="ARBA00023002"/>
    </source>
</evidence>
<evidence type="ECO:0000256" key="3">
    <source>
        <dbReference type="ARBA" id="ARBA00010617"/>
    </source>
</evidence>
<keyword evidence="5 9" id="KW-0479">Metal-binding</keyword>
<feature type="binding site" description="axial binding residue" evidence="9">
    <location>
        <position position="445"/>
    </location>
    <ligand>
        <name>heme</name>
        <dbReference type="ChEBI" id="CHEBI:30413"/>
    </ligand>
    <ligandPart>
        <name>Fe</name>
        <dbReference type="ChEBI" id="CHEBI:18248"/>
    </ligandPart>
</feature>
<dbReference type="GO" id="GO:0016705">
    <property type="term" value="F:oxidoreductase activity, acting on paired donors, with incorporation or reduction of molecular oxygen"/>
    <property type="evidence" value="ECO:0007669"/>
    <property type="project" value="InterPro"/>
</dbReference>
<comment type="similarity">
    <text evidence="3 10">Belongs to the cytochrome P450 family.</text>
</comment>
<dbReference type="CDD" id="cd11065">
    <property type="entry name" value="CYP64-like"/>
    <property type="match status" value="1"/>
</dbReference>
<dbReference type="Gene3D" id="1.10.630.10">
    <property type="entry name" value="Cytochrome P450"/>
    <property type="match status" value="1"/>
</dbReference>
<evidence type="ECO:0000313" key="13">
    <source>
        <dbReference type="Proteomes" id="UP000663840"/>
    </source>
</evidence>
<dbReference type="InterPro" id="IPR002401">
    <property type="entry name" value="Cyt_P450_E_grp-I"/>
</dbReference>
<evidence type="ECO:0000256" key="7">
    <source>
        <dbReference type="ARBA" id="ARBA00023004"/>
    </source>
</evidence>
<keyword evidence="4 9" id="KW-0349">Heme</keyword>
<dbReference type="GO" id="GO:0005506">
    <property type="term" value="F:iron ion binding"/>
    <property type="evidence" value="ECO:0007669"/>
    <property type="project" value="InterPro"/>
</dbReference>
<keyword evidence="6 10" id="KW-0560">Oxidoreductase</keyword>
<keyword evidence="8 10" id="KW-0503">Monooxygenase</keyword>
<sequence>MLDSNNVLIALGAACGIGFVTQLSLRLTSTRISLPTSPKWYPLIGHLLSMPQSNEHIGFIELGKQLNTDIFSLTVLGKTIVVLNSRDHAINLLHNRSSIYSDRSCPPMVTEPTLVNFSELISLLGYNERWKKSRRLMHPQLNKQASKSFHESQEREARLLLQRLMSITEQVDSSEELYQEFFRTLANTLMYTIYGYHLHDLNDPILKEVLQLVENLSRAAMPTNFLVNVFPSLRYVPEWLPGAGWKKTAREWRIQYETTVKGLFDWTKARVDSGADEASMIVSFLAEGAKLGLSGEELDDYVSKIAMTLFLGGAETTANTFLGFVMAMMLYPDVQRRAQEEIGTIIGTSRLPELEDRPLLPYTNRLIQEVLRWCPAVPIGVPHATTNEDIYQGFRIPKGAMVIGNIWAMSRDEKIYKSPEEFNPDRFLDPLVPPCPVFGFGRRECPGVHFADSSLFIVIASILSAFNICVPKNADGEDVVPKLESENTIVFHPNEFRVKVELRAARSFDSHGGMNPVI</sequence>
<reference evidence="11" key="2">
    <citation type="submission" date="2021-01" db="EMBL/GenBank/DDBJ databases">
        <authorList>
            <person name="Kaushik A."/>
        </authorList>
    </citation>
    <scope>NUCLEOTIDE SEQUENCE</scope>
    <source>
        <strain evidence="11">AG1-1A</strain>
    </source>
</reference>
<dbReference type="EMBL" id="CAJMWR010003783">
    <property type="protein sequence ID" value="CAE6470304.1"/>
    <property type="molecule type" value="Genomic_DNA"/>
</dbReference>
<evidence type="ECO:0000256" key="8">
    <source>
        <dbReference type="ARBA" id="ARBA00023033"/>
    </source>
</evidence>
<dbReference type="SUPFAM" id="SSF48264">
    <property type="entry name" value="Cytochrome P450"/>
    <property type="match status" value="1"/>
</dbReference>
<keyword evidence="7 9" id="KW-0408">Iron</keyword>
<dbReference type="AlphaFoldDB" id="A0A8H3GWU3"/>
<dbReference type="Pfam" id="PF00067">
    <property type="entry name" value="p450"/>
    <property type="match status" value="1"/>
</dbReference>
<name>A0A8H3GWU3_9AGAM</name>
<organism evidence="11 13">
    <name type="scientific">Rhizoctonia solani</name>
    <dbReference type="NCBI Taxonomy" id="456999"/>
    <lineage>
        <taxon>Eukaryota</taxon>
        <taxon>Fungi</taxon>
        <taxon>Dikarya</taxon>
        <taxon>Basidiomycota</taxon>
        <taxon>Agaricomycotina</taxon>
        <taxon>Agaricomycetes</taxon>
        <taxon>Cantharellales</taxon>
        <taxon>Ceratobasidiaceae</taxon>
        <taxon>Rhizoctonia</taxon>
    </lineage>
</organism>
<gene>
    <name evidence="11" type="ORF">RDB_LOCUS115529</name>
    <name evidence="12" type="ORF">RhiXN_03426</name>
</gene>
<dbReference type="Proteomes" id="UP000650533">
    <property type="component" value="Chromosome 3"/>
</dbReference>
<evidence type="ECO:0000256" key="1">
    <source>
        <dbReference type="ARBA" id="ARBA00001971"/>
    </source>
</evidence>
<dbReference type="PROSITE" id="PS00086">
    <property type="entry name" value="CYTOCHROME_P450"/>
    <property type="match status" value="1"/>
</dbReference>
<dbReference type="EMBL" id="CP059660">
    <property type="protein sequence ID" value="QRW18502.1"/>
    <property type="molecule type" value="Genomic_DNA"/>
</dbReference>
<evidence type="ECO:0000256" key="2">
    <source>
        <dbReference type="ARBA" id="ARBA00005179"/>
    </source>
</evidence>
<dbReference type="GO" id="GO:0004497">
    <property type="term" value="F:monooxygenase activity"/>
    <property type="evidence" value="ECO:0007669"/>
    <property type="project" value="UniProtKB-KW"/>
</dbReference>
<reference evidence="12" key="1">
    <citation type="submission" date="2020-05" db="EMBL/GenBank/DDBJ databases">
        <title>Evolutionary and genomic comparisons of hybrid uninucleate and nonhybrid Rhizoctonia fungi.</title>
        <authorList>
            <person name="Li C."/>
            <person name="Chen X."/>
        </authorList>
    </citation>
    <scope>NUCLEOTIDE SEQUENCE</scope>
    <source>
        <strain evidence="12">AG-1 IA</strain>
    </source>
</reference>
<dbReference type="InterPro" id="IPR036396">
    <property type="entry name" value="Cyt_P450_sf"/>
</dbReference>
<evidence type="ECO:0000256" key="10">
    <source>
        <dbReference type="RuleBase" id="RU000461"/>
    </source>
</evidence>
<accession>A0A8H3GWU3</accession>
<dbReference type="PRINTS" id="PR00463">
    <property type="entry name" value="EP450I"/>
</dbReference>
<dbReference type="PANTHER" id="PTHR46300">
    <property type="entry name" value="P450, PUTATIVE (EUROFUNG)-RELATED-RELATED"/>
    <property type="match status" value="1"/>
</dbReference>
<evidence type="ECO:0000256" key="5">
    <source>
        <dbReference type="ARBA" id="ARBA00022723"/>
    </source>
</evidence>
<dbReference type="PANTHER" id="PTHR46300:SF7">
    <property type="entry name" value="P450, PUTATIVE (EUROFUNG)-RELATED"/>
    <property type="match status" value="1"/>
</dbReference>
<dbReference type="InterPro" id="IPR001128">
    <property type="entry name" value="Cyt_P450"/>
</dbReference>
<dbReference type="InterPro" id="IPR017972">
    <property type="entry name" value="Cyt_P450_CS"/>
</dbReference>
<protein>
    <submittedName>
        <fullName evidence="12">Cytochrome P450 family protein</fullName>
    </submittedName>
</protein>
<evidence type="ECO:0000256" key="9">
    <source>
        <dbReference type="PIRSR" id="PIRSR602401-1"/>
    </source>
</evidence>
<proteinExistence type="inferred from homology"/>
<dbReference type="Proteomes" id="UP000663840">
    <property type="component" value="Unassembled WGS sequence"/>
</dbReference>
<evidence type="ECO:0000313" key="11">
    <source>
        <dbReference type="EMBL" id="CAE6470304.1"/>
    </source>
</evidence>
<comment type="cofactor">
    <cofactor evidence="1 9">
        <name>heme</name>
        <dbReference type="ChEBI" id="CHEBI:30413"/>
    </cofactor>
</comment>